<keyword evidence="3" id="KW-1185">Reference proteome</keyword>
<sequence>MTNSPVYIHLVPGTDPADISALYPYAAIVMVETDVTPEWRSTISRWLVDTGCLCMIAWGRECALWDDVVDWCHMEKYDFGDYPEDSFLPTSWFENYTLEEVFEFAKMHASHPTVELLHTVLLHISAAPDDETILKKYADA</sequence>
<proteinExistence type="predicted"/>
<evidence type="ECO:0000313" key="3">
    <source>
        <dbReference type="Proteomes" id="UP000247792"/>
    </source>
</evidence>
<organism evidence="2 3">
    <name type="scientific">Undibacterium pigrum</name>
    <dbReference type="NCBI Taxonomy" id="401470"/>
    <lineage>
        <taxon>Bacteria</taxon>
        <taxon>Pseudomonadati</taxon>
        <taxon>Pseudomonadota</taxon>
        <taxon>Betaproteobacteria</taxon>
        <taxon>Burkholderiales</taxon>
        <taxon>Oxalobacteraceae</taxon>
        <taxon>Undibacterium</taxon>
    </lineage>
</organism>
<dbReference type="AlphaFoldDB" id="A0A318IV70"/>
<dbReference type="OrthoDB" id="7471151at2"/>
<name>A0A318IV70_9BURK</name>
<dbReference type="InterPro" id="IPR056101">
    <property type="entry name" value="DUF7684"/>
</dbReference>
<gene>
    <name evidence="2" type="ORF">DFR42_11222</name>
</gene>
<evidence type="ECO:0000259" key="1">
    <source>
        <dbReference type="Pfam" id="PF24733"/>
    </source>
</evidence>
<dbReference type="Proteomes" id="UP000247792">
    <property type="component" value="Unassembled WGS sequence"/>
</dbReference>
<reference evidence="2 3" key="1">
    <citation type="submission" date="2018-05" db="EMBL/GenBank/DDBJ databases">
        <title>Genomic Encyclopedia of Type Strains, Phase IV (KMG-IV): sequencing the most valuable type-strain genomes for metagenomic binning, comparative biology and taxonomic classification.</title>
        <authorList>
            <person name="Goeker M."/>
        </authorList>
    </citation>
    <scope>NUCLEOTIDE SEQUENCE [LARGE SCALE GENOMIC DNA]</scope>
    <source>
        <strain evidence="2 3">DSM 19792</strain>
    </source>
</reference>
<dbReference type="EMBL" id="QJKB01000012">
    <property type="protein sequence ID" value="PXX38510.1"/>
    <property type="molecule type" value="Genomic_DNA"/>
</dbReference>
<accession>A0A318IV70</accession>
<protein>
    <recommendedName>
        <fullName evidence="1">DUF7684 domain-containing protein</fullName>
    </recommendedName>
</protein>
<comment type="caution">
    <text evidence="2">The sequence shown here is derived from an EMBL/GenBank/DDBJ whole genome shotgun (WGS) entry which is preliminary data.</text>
</comment>
<dbReference type="Pfam" id="PF24733">
    <property type="entry name" value="DUF7684"/>
    <property type="match status" value="1"/>
</dbReference>
<feature type="domain" description="DUF7684" evidence="1">
    <location>
        <begin position="7"/>
        <end position="140"/>
    </location>
</feature>
<evidence type="ECO:0000313" key="2">
    <source>
        <dbReference type="EMBL" id="PXX38510.1"/>
    </source>
</evidence>
<dbReference type="RefSeq" id="WP_110257666.1">
    <property type="nucleotide sequence ID" value="NZ_QJKB01000012.1"/>
</dbReference>